<reference evidence="3 4" key="1">
    <citation type="submission" date="2018-07" db="EMBL/GenBank/DDBJ databases">
        <title>Desertimonas flava gen. nov. sp. nov.</title>
        <authorList>
            <person name="Liu S."/>
        </authorList>
    </citation>
    <scope>NUCLEOTIDE SEQUENCE [LARGE SCALE GENOMIC DNA]</scope>
    <source>
        <strain evidence="3 4">16Sb5-5</strain>
    </source>
</reference>
<keyword evidence="4" id="KW-1185">Reference proteome</keyword>
<organism evidence="3 4">
    <name type="scientific">Desertihabitans brevis</name>
    <dbReference type="NCBI Taxonomy" id="2268447"/>
    <lineage>
        <taxon>Bacteria</taxon>
        <taxon>Bacillati</taxon>
        <taxon>Actinomycetota</taxon>
        <taxon>Actinomycetes</taxon>
        <taxon>Propionibacteriales</taxon>
        <taxon>Propionibacteriaceae</taxon>
        <taxon>Desertihabitans</taxon>
    </lineage>
</organism>
<dbReference type="Pfam" id="PF07332">
    <property type="entry name" value="Phage_holin_3_6"/>
    <property type="match status" value="1"/>
</dbReference>
<feature type="region of interest" description="Disordered" evidence="1">
    <location>
        <begin position="1"/>
        <end position="37"/>
    </location>
</feature>
<gene>
    <name evidence="3" type="ORF">DT076_07170</name>
</gene>
<evidence type="ECO:0000313" key="3">
    <source>
        <dbReference type="EMBL" id="RCK70492.1"/>
    </source>
</evidence>
<feature type="transmembrane region" description="Helical" evidence="2">
    <location>
        <begin position="109"/>
        <end position="130"/>
    </location>
</feature>
<accession>A0A367YZR4</accession>
<evidence type="ECO:0000256" key="1">
    <source>
        <dbReference type="SAM" id="MobiDB-lite"/>
    </source>
</evidence>
<dbReference type="EMBL" id="QOUI01000003">
    <property type="protein sequence ID" value="RCK70492.1"/>
    <property type="molecule type" value="Genomic_DNA"/>
</dbReference>
<evidence type="ECO:0000256" key="2">
    <source>
        <dbReference type="SAM" id="Phobius"/>
    </source>
</evidence>
<keyword evidence="2" id="KW-0472">Membrane</keyword>
<dbReference type="Proteomes" id="UP000252770">
    <property type="component" value="Unassembled WGS sequence"/>
</dbReference>
<dbReference type="InterPro" id="IPR009937">
    <property type="entry name" value="Phage_holin_3_6"/>
</dbReference>
<feature type="transmembrane region" description="Helical" evidence="2">
    <location>
        <begin position="78"/>
        <end position="103"/>
    </location>
</feature>
<comment type="caution">
    <text evidence="3">The sequence shown here is derived from an EMBL/GenBank/DDBJ whole genome shotgun (WGS) entry which is preliminary data.</text>
</comment>
<evidence type="ECO:0000313" key="4">
    <source>
        <dbReference type="Proteomes" id="UP000252770"/>
    </source>
</evidence>
<keyword evidence="2" id="KW-1133">Transmembrane helix</keyword>
<sequence length="163" mass="16838">MPVPDPGTTRGAAESLQSGAQGTGTGSGHRGIAESDDGRSIGQLLSDVTSTLSTLMRQEVALAKAEASQSASRAGKGIGMFAGAAVAGLLLLVFISLSAMFGFGQFMGYEWAALIVASVWAIVAVILAVVGRNEMRRIRGVPDTTDTLSKVPNALKGQEEMNR</sequence>
<proteinExistence type="predicted"/>
<name>A0A367YZR4_9ACTN</name>
<keyword evidence="2" id="KW-0812">Transmembrane</keyword>
<protein>
    <submittedName>
        <fullName evidence="3">Phage holin family protein</fullName>
    </submittedName>
</protein>
<dbReference type="AlphaFoldDB" id="A0A367YZR4"/>